<name>U7QI96_9CYAN</name>
<evidence type="ECO:0000313" key="1">
    <source>
        <dbReference type="EMBL" id="ERT07613.1"/>
    </source>
</evidence>
<keyword evidence="2" id="KW-1185">Reference proteome</keyword>
<comment type="caution">
    <text evidence="1">The sequence shown here is derived from an EMBL/GenBank/DDBJ whole genome shotgun (WGS) entry which is preliminary data.</text>
</comment>
<protein>
    <recommendedName>
        <fullName evidence="3">Histidine kinase-, DNA gyrase B-, and HSP90-like ATPase family protein</fullName>
    </recommendedName>
</protein>
<sequence length="603" mass="70112">MLQYEGLIFFDDGTGMSEIKEFNEISPYKAFFSIGRTTKTRGKSIGYKCQGSKLCFASSKITLITRCSDEKNWRSISIDNPKTNLNIDYDISSKSDDTPWLTLEKLFNIPDNRTSPILQYLNQSWFNKKFVNGTMIILQWIEVEDYSSFYDPSPNFDKSYIRNYIRFNTRHGDMRILRPRTTGFPSSKAELFKHTPGYNDSCQLSIWTKDKLTKISSGYPYLEQPNNLEHLTIKKPKEVSRLSDGRFHDTNATTFEFQERTYCITLAIDGHRRALELYKELDRQGRQGRRSGIRLTDQRGTFICSEGVKICQYNELFDHSDLADYTILSSSKAQSHYILMINGSFQVVTDRNSLSEGGLKLMKNDNFIKKIKSFLDQFQRESEVFQQLITRLKQENQSFKIDQYISQINSLKENIIYRPRFQVRDIDHLQGRWLIEPSIGEEHWVGALYTMFSHLVPVDSQYAHFWLRPLTFSGTGIDSMAVEIQEKSLGQNVQKGLEYKYTFDERDEFNHPLIVTDQIVCWDMKIPKDGEQIKDSYDYFGSVALSEELDGIGYEITNIQSYTGEVSNGKIKVISLKKLLDKSFNCEWVTPPDKNSKRKKGKR</sequence>
<accession>U7QI96</accession>
<dbReference type="PATRIC" id="fig|1348334.3.peg.2362"/>
<dbReference type="Proteomes" id="UP000017127">
    <property type="component" value="Unassembled WGS sequence"/>
</dbReference>
<gene>
    <name evidence="1" type="ORF">M595_2435</name>
</gene>
<reference evidence="1 2" key="1">
    <citation type="journal article" date="2013" name="Front. Microbiol.">
        <title>Comparative genomic analyses of the cyanobacterium, Lyngbya aestuarii BL J, a powerful hydrogen producer.</title>
        <authorList>
            <person name="Kothari A."/>
            <person name="Vaughn M."/>
            <person name="Garcia-Pichel F."/>
        </authorList>
    </citation>
    <scope>NUCLEOTIDE SEQUENCE [LARGE SCALE GENOMIC DNA]</scope>
    <source>
        <strain evidence="1 2">BL J</strain>
    </source>
</reference>
<dbReference type="EMBL" id="AUZM01000020">
    <property type="protein sequence ID" value="ERT07613.1"/>
    <property type="molecule type" value="Genomic_DNA"/>
</dbReference>
<organism evidence="1 2">
    <name type="scientific">Lyngbya aestuarii BL J</name>
    <dbReference type="NCBI Taxonomy" id="1348334"/>
    <lineage>
        <taxon>Bacteria</taxon>
        <taxon>Bacillati</taxon>
        <taxon>Cyanobacteriota</taxon>
        <taxon>Cyanophyceae</taxon>
        <taxon>Oscillatoriophycideae</taxon>
        <taxon>Oscillatoriales</taxon>
        <taxon>Microcoleaceae</taxon>
        <taxon>Lyngbya</taxon>
    </lineage>
</organism>
<evidence type="ECO:0000313" key="2">
    <source>
        <dbReference type="Proteomes" id="UP000017127"/>
    </source>
</evidence>
<dbReference type="AlphaFoldDB" id="U7QI96"/>
<proteinExistence type="predicted"/>
<evidence type="ECO:0008006" key="3">
    <source>
        <dbReference type="Google" id="ProtNLM"/>
    </source>
</evidence>